<dbReference type="InterPro" id="IPR021858">
    <property type="entry name" value="Fun_TF"/>
</dbReference>
<evidence type="ECO:0000256" key="1">
    <source>
        <dbReference type="ARBA" id="ARBA00004123"/>
    </source>
</evidence>
<feature type="region of interest" description="Disordered" evidence="3">
    <location>
        <begin position="201"/>
        <end position="222"/>
    </location>
</feature>
<evidence type="ECO:0000259" key="4">
    <source>
        <dbReference type="PROSITE" id="PS50048"/>
    </source>
</evidence>
<keyword evidence="6" id="KW-1185">Reference proteome</keyword>
<feature type="compositionally biased region" description="Low complexity" evidence="3">
    <location>
        <begin position="412"/>
        <end position="421"/>
    </location>
</feature>
<dbReference type="GO" id="GO:0008270">
    <property type="term" value="F:zinc ion binding"/>
    <property type="evidence" value="ECO:0007669"/>
    <property type="project" value="InterPro"/>
</dbReference>
<evidence type="ECO:0000313" key="5">
    <source>
        <dbReference type="EMBL" id="ODQ67994.1"/>
    </source>
</evidence>
<dbReference type="PANTHER" id="PTHR37534:SF43">
    <property type="entry name" value="FINGER DOMAIN PROTEIN, PUTATIVE (AFU_ORTHOLOGUE AFUA_1G01850)-RELATED"/>
    <property type="match status" value="1"/>
</dbReference>
<feature type="compositionally biased region" description="Low complexity" evidence="3">
    <location>
        <begin position="80"/>
        <end position="98"/>
    </location>
</feature>
<dbReference type="AlphaFoldDB" id="A0A1E3PRX8"/>
<dbReference type="SUPFAM" id="SSF57701">
    <property type="entry name" value="Zn2/Cys6 DNA-binding domain"/>
    <property type="match status" value="1"/>
</dbReference>
<dbReference type="Gene3D" id="4.10.240.10">
    <property type="entry name" value="Zn(2)-C6 fungal-type DNA-binding domain"/>
    <property type="match status" value="1"/>
</dbReference>
<name>A0A1E3PRX8_9ASCO</name>
<dbReference type="GO" id="GO:0000976">
    <property type="term" value="F:transcription cis-regulatory region binding"/>
    <property type="evidence" value="ECO:0007669"/>
    <property type="project" value="TreeGrafter"/>
</dbReference>
<dbReference type="GO" id="GO:0045944">
    <property type="term" value="P:positive regulation of transcription by RNA polymerase II"/>
    <property type="evidence" value="ECO:0007669"/>
    <property type="project" value="TreeGrafter"/>
</dbReference>
<protein>
    <recommendedName>
        <fullName evidence="4">Zn(2)-C6 fungal-type domain-containing protein</fullName>
    </recommendedName>
</protein>
<evidence type="ECO:0000256" key="2">
    <source>
        <dbReference type="ARBA" id="ARBA00023242"/>
    </source>
</evidence>
<dbReference type="EMBL" id="KV454406">
    <property type="protein sequence ID" value="ODQ67994.1"/>
    <property type="molecule type" value="Genomic_DNA"/>
</dbReference>
<accession>A0A1E3PRX8</accession>
<dbReference type="GO" id="GO:0005634">
    <property type="term" value="C:nucleus"/>
    <property type="evidence" value="ECO:0007669"/>
    <property type="project" value="UniProtKB-SubCell"/>
</dbReference>
<comment type="subcellular location">
    <subcellularLocation>
        <location evidence="1">Nucleus</location>
    </subcellularLocation>
</comment>
<proteinExistence type="predicted"/>
<organism evidence="5 6">
    <name type="scientific">Nadsonia fulvescens var. elongata DSM 6958</name>
    <dbReference type="NCBI Taxonomy" id="857566"/>
    <lineage>
        <taxon>Eukaryota</taxon>
        <taxon>Fungi</taxon>
        <taxon>Dikarya</taxon>
        <taxon>Ascomycota</taxon>
        <taxon>Saccharomycotina</taxon>
        <taxon>Dipodascomycetes</taxon>
        <taxon>Dipodascales</taxon>
        <taxon>Dipodascales incertae sedis</taxon>
        <taxon>Nadsonia</taxon>
    </lineage>
</organism>
<evidence type="ECO:0000313" key="6">
    <source>
        <dbReference type="Proteomes" id="UP000095009"/>
    </source>
</evidence>
<feature type="compositionally biased region" description="Polar residues" evidence="3">
    <location>
        <begin position="68"/>
        <end position="79"/>
    </location>
</feature>
<dbReference type="Proteomes" id="UP000095009">
    <property type="component" value="Unassembled WGS sequence"/>
</dbReference>
<dbReference type="InterPro" id="IPR036864">
    <property type="entry name" value="Zn2-C6_fun-type_DNA-bd_sf"/>
</dbReference>
<dbReference type="GO" id="GO:0000981">
    <property type="term" value="F:DNA-binding transcription factor activity, RNA polymerase II-specific"/>
    <property type="evidence" value="ECO:0007669"/>
    <property type="project" value="InterPro"/>
</dbReference>
<keyword evidence="2" id="KW-0539">Nucleus</keyword>
<dbReference type="OrthoDB" id="5229455at2759"/>
<feature type="region of interest" description="Disordered" evidence="3">
    <location>
        <begin position="60"/>
        <end position="124"/>
    </location>
</feature>
<dbReference type="STRING" id="857566.A0A1E3PRX8"/>
<dbReference type="Pfam" id="PF11951">
    <property type="entry name" value="Fungal_trans_2"/>
    <property type="match status" value="1"/>
</dbReference>
<dbReference type="InterPro" id="IPR001138">
    <property type="entry name" value="Zn2Cys6_DnaBD"/>
</dbReference>
<feature type="region of interest" description="Disordered" evidence="3">
    <location>
        <begin position="412"/>
        <end position="432"/>
    </location>
</feature>
<dbReference type="PROSITE" id="PS50048">
    <property type="entry name" value="ZN2_CY6_FUNGAL_2"/>
    <property type="match status" value="1"/>
</dbReference>
<dbReference type="PANTHER" id="PTHR37534">
    <property type="entry name" value="TRANSCRIPTIONAL ACTIVATOR PROTEIN UGA3"/>
    <property type="match status" value="1"/>
</dbReference>
<reference evidence="5 6" key="1">
    <citation type="journal article" date="2016" name="Proc. Natl. Acad. Sci. U.S.A.">
        <title>Comparative genomics of biotechnologically important yeasts.</title>
        <authorList>
            <person name="Riley R."/>
            <person name="Haridas S."/>
            <person name="Wolfe K.H."/>
            <person name="Lopes M.R."/>
            <person name="Hittinger C.T."/>
            <person name="Goeker M."/>
            <person name="Salamov A.A."/>
            <person name="Wisecaver J.H."/>
            <person name="Long T.M."/>
            <person name="Calvey C.H."/>
            <person name="Aerts A.L."/>
            <person name="Barry K.W."/>
            <person name="Choi C."/>
            <person name="Clum A."/>
            <person name="Coughlan A.Y."/>
            <person name="Deshpande S."/>
            <person name="Douglass A.P."/>
            <person name="Hanson S.J."/>
            <person name="Klenk H.-P."/>
            <person name="LaButti K.M."/>
            <person name="Lapidus A."/>
            <person name="Lindquist E.A."/>
            <person name="Lipzen A.M."/>
            <person name="Meier-Kolthoff J.P."/>
            <person name="Ohm R.A."/>
            <person name="Otillar R.P."/>
            <person name="Pangilinan J.L."/>
            <person name="Peng Y."/>
            <person name="Rokas A."/>
            <person name="Rosa C.A."/>
            <person name="Scheuner C."/>
            <person name="Sibirny A.A."/>
            <person name="Slot J.C."/>
            <person name="Stielow J.B."/>
            <person name="Sun H."/>
            <person name="Kurtzman C.P."/>
            <person name="Blackwell M."/>
            <person name="Grigoriev I.V."/>
            <person name="Jeffries T.W."/>
        </authorList>
    </citation>
    <scope>NUCLEOTIDE SEQUENCE [LARGE SCALE GENOMIC DNA]</scope>
    <source>
        <strain evidence="5 6">DSM 6958</strain>
    </source>
</reference>
<dbReference type="PROSITE" id="PS00463">
    <property type="entry name" value="ZN2_CY6_FUNGAL_1"/>
    <property type="match status" value="1"/>
</dbReference>
<sequence>MTRQSTSTKPIKRRSRNGCHNCKAHKIKCDEIKPICGTCQRTNTSCDYSLKLSWGGRPVRNKRKVSHEQNNSSGSWNINTSGFSDDSPPTSTPNPISDESTLGFISYQPPQPKSKARSKTSKKTNQTLIQNVTLNSAFSLPVALPILSHTSPLASLSNKAVLQKISNIDRVFQPVPSQLPVKPEGFIQEFSIKDTLINDNTKKRPINQVPSPNGSTKRIKKQHSPDYNFDQETLNLPSQNQLIEENWLSKGANSAFNTLDQSPLGNNNASVAANSTYEIPSDHNDSTFIFPDLTLSKTSHLPHTKSAEEMLAYDLAHDDFDSLTANDKITNCDDHNNTNLDLDISPKSDLLSFLTGFDTPGLNSIVTDDPFAKDFDIINELYPSENNYQNQLSYLPLKYQVRSSPSDFFPYDSASNSSGSDDGDRSSVSESYNNSQLSIQNNGFSEIPRSLDLLPDILLQVPLYRELFHLYVHSLAQILVPVPNVYPDNPFKILLPRMALRTPHLLCLLVAFSASYRSKMLLQPEPCELIQQLLSRTYDGLAKSFEDTDEAYSDATLCTVILLSSFEVLSPKTDEVWKTHLQGAKDIVLARKKLTPNYIDKYFTEINSTESKIELLDDQVWLEPTGLTSSTQSSSLFYGQKIFNPASPKLETIRPMVKNEDEVSYFLLRWLAYLDVLSAMCSYKSTTTSLEGCGDPYNVSKIWNTGCMSLEQYKKKLKQKKQRLHQTGDYSNDTFDSINSILRLDNEQPLGRDIDALLGFDISMVPIFSRISEMAHERRNLPPGHQPSPDFFNQANELREILLECHSSRREIPQIPREGNLFDLFTELEYSSGGATSRSSPLASNSPELYLQNSEGSSNFYWHQLIATNSAFCYAGLVHLYRRVYHLKREDPLVQDAVKNITHFLINSIADTSSTSACVSFPLLTASFEIMDEETRKWYEQRLYNHSISGYFRAERIVQIVKKVWEEDGARSWWEIAEENECEIFMG</sequence>
<feature type="domain" description="Zn(2)-C6 fungal-type" evidence="4">
    <location>
        <begin position="18"/>
        <end position="48"/>
    </location>
</feature>
<dbReference type="Pfam" id="PF00172">
    <property type="entry name" value="Zn_clus"/>
    <property type="match status" value="1"/>
</dbReference>
<gene>
    <name evidence="5" type="ORF">NADFUDRAFT_39401</name>
</gene>
<dbReference type="CDD" id="cd00067">
    <property type="entry name" value="GAL4"/>
    <property type="match status" value="1"/>
</dbReference>
<dbReference type="SMART" id="SM00066">
    <property type="entry name" value="GAL4"/>
    <property type="match status" value="1"/>
</dbReference>
<evidence type="ECO:0000256" key="3">
    <source>
        <dbReference type="SAM" id="MobiDB-lite"/>
    </source>
</evidence>